<dbReference type="EMBL" id="HE681721">
    <property type="protein sequence ID" value="CCG25766.1"/>
    <property type="molecule type" value="Genomic_DNA"/>
</dbReference>
<dbReference type="RefSeq" id="XP_003868670.1">
    <property type="nucleotide sequence ID" value="XM_003868622.1"/>
</dbReference>
<keyword evidence="2" id="KW-1185">Reference proteome</keyword>
<proteinExistence type="predicted"/>
<name>H8X3X8_CANO9</name>
<protein>
    <submittedName>
        <fullName evidence="1">Uncharacterized protein</fullName>
    </submittedName>
</protein>
<reference evidence="1 2" key="1">
    <citation type="journal article" date="2012" name="PLoS ONE">
        <title>Sequence and analysis of the genome of the pathogenic yeast Candida orthopsilosis.</title>
        <authorList>
            <person name="Riccombeni A."/>
            <person name="Vidanes G."/>
            <person name="Proux-Wera E."/>
            <person name="Wolfe K.H."/>
            <person name="Butler G."/>
        </authorList>
    </citation>
    <scope>NUCLEOTIDE SEQUENCE [LARGE SCALE GENOMIC DNA]</scope>
    <source>
        <strain evidence="1 2">Co 90-125</strain>
    </source>
</reference>
<evidence type="ECO:0000313" key="2">
    <source>
        <dbReference type="Proteomes" id="UP000005018"/>
    </source>
</evidence>
<dbReference type="OrthoDB" id="4023281at2759"/>
<accession>H8X3X8</accession>
<gene>
    <name evidence="1" type="ORF">CORT_0C03920</name>
</gene>
<sequence length="183" mass="21255">MTMFLQQPSADTSTLVKEKGHVPFGGCEYVDFSSFSIEPSHFDISQFYAQDLASYRVETLPYIAINMPEVEVSFYNYYNKLLRTCDGPKLERYKTEMFPLLESRTVRGFFTWLRQMVLYKHEHCIPDVFIRGVLVANAGFTDDEGLNLWVDAVTRAPFGLVWFPIGYRYLFRLEKLYVTGCSS</sequence>
<evidence type="ECO:0000313" key="1">
    <source>
        <dbReference type="EMBL" id="CCG25766.1"/>
    </source>
</evidence>
<organism evidence="1 2">
    <name type="scientific">Candida orthopsilosis (strain 90-125)</name>
    <name type="common">Yeast</name>
    <dbReference type="NCBI Taxonomy" id="1136231"/>
    <lineage>
        <taxon>Eukaryota</taxon>
        <taxon>Fungi</taxon>
        <taxon>Dikarya</taxon>
        <taxon>Ascomycota</taxon>
        <taxon>Saccharomycotina</taxon>
        <taxon>Pichiomycetes</taxon>
        <taxon>Debaryomycetaceae</taxon>
        <taxon>Candida/Lodderomyces clade</taxon>
        <taxon>Candida</taxon>
    </lineage>
</organism>
<dbReference type="Proteomes" id="UP000005018">
    <property type="component" value="Chromosome 3"/>
</dbReference>
<dbReference type="AlphaFoldDB" id="H8X3X8"/>
<dbReference type="GeneID" id="14539508"/>
<dbReference type="HOGENOM" id="CLU_1474983_0_0_1"/>
<dbReference type="KEGG" id="cot:CORT_0C03920"/>